<dbReference type="InterPro" id="IPR027417">
    <property type="entry name" value="P-loop_NTPase"/>
</dbReference>
<evidence type="ECO:0000259" key="5">
    <source>
        <dbReference type="PROSITE" id="PS50893"/>
    </source>
</evidence>
<gene>
    <name evidence="6" type="ORF">UK23_37120</name>
</gene>
<evidence type="ECO:0000256" key="1">
    <source>
        <dbReference type="ARBA" id="ARBA00005417"/>
    </source>
</evidence>
<dbReference type="PROSITE" id="PS50893">
    <property type="entry name" value="ABC_TRANSPORTER_2"/>
    <property type="match status" value="1"/>
</dbReference>
<dbReference type="PROSITE" id="PS00211">
    <property type="entry name" value="ABC_TRANSPORTER_1"/>
    <property type="match status" value="1"/>
</dbReference>
<comment type="caution">
    <text evidence="6">The sequence shown here is derived from an EMBL/GenBank/DDBJ whole genome shotgun (WGS) entry which is preliminary data.</text>
</comment>
<dbReference type="GO" id="GO:0016887">
    <property type="term" value="F:ATP hydrolysis activity"/>
    <property type="evidence" value="ECO:0007669"/>
    <property type="project" value="InterPro"/>
</dbReference>
<keyword evidence="4 6" id="KW-0067">ATP-binding</keyword>
<dbReference type="EMBL" id="JYJG01000350">
    <property type="protein sequence ID" value="KJK42433.1"/>
    <property type="molecule type" value="Genomic_DNA"/>
</dbReference>
<feature type="domain" description="ABC transporter" evidence="5">
    <location>
        <begin position="4"/>
        <end position="233"/>
    </location>
</feature>
<dbReference type="InterPro" id="IPR003439">
    <property type="entry name" value="ABC_transporter-like_ATP-bd"/>
</dbReference>
<dbReference type="Gene3D" id="3.40.50.300">
    <property type="entry name" value="P-loop containing nucleotide triphosphate hydrolases"/>
    <property type="match status" value="1"/>
</dbReference>
<dbReference type="PANTHER" id="PTHR42734">
    <property type="entry name" value="METAL TRANSPORT SYSTEM ATP-BINDING PROTEIN TM_0124-RELATED"/>
    <property type="match status" value="1"/>
</dbReference>
<evidence type="ECO:0000313" key="6">
    <source>
        <dbReference type="EMBL" id="KJK42433.1"/>
    </source>
</evidence>
<evidence type="ECO:0000256" key="2">
    <source>
        <dbReference type="ARBA" id="ARBA00022448"/>
    </source>
</evidence>
<dbReference type="PATRIC" id="fig|68170.10.peg.9706"/>
<dbReference type="STRING" id="68170.GCA_000974445_03151"/>
<keyword evidence="2" id="KW-0813">Transport</keyword>
<dbReference type="SMART" id="SM00382">
    <property type="entry name" value="AAA"/>
    <property type="match status" value="1"/>
</dbReference>
<proteinExistence type="inferred from homology"/>
<comment type="similarity">
    <text evidence="1">Belongs to the ABC transporter superfamily.</text>
</comment>
<dbReference type="Pfam" id="PF00005">
    <property type="entry name" value="ABC_tran"/>
    <property type="match status" value="1"/>
</dbReference>
<dbReference type="OrthoDB" id="3282096at2"/>
<name>A0A0F0GLZ7_LENAE</name>
<keyword evidence="3" id="KW-0547">Nucleotide-binding</keyword>
<dbReference type="GO" id="GO:0005524">
    <property type="term" value="F:ATP binding"/>
    <property type="evidence" value="ECO:0007669"/>
    <property type="project" value="UniProtKB-KW"/>
</dbReference>
<dbReference type="SUPFAM" id="SSF52540">
    <property type="entry name" value="P-loop containing nucleoside triphosphate hydrolases"/>
    <property type="match status" value="1"/>
</dbReference>
<evidence type="ECO:0000256" key="3">
    <source>
        <dbReference type="ARBA" id="ARBA00022741"/>
    </source>
</evidence>
<dbReference type="InterPro" id="IPR050153">
    <property type="entry name" value="Metal_Ion_Import_ABC"/>
</dbReference>
<evidence type="ECO:0000256" key="4">
    <source>
        <dbReference type="ARBA" id="ARBA00022840"/>
    </source>
</evidence>
<dbReference type="AlphaFoldDB" id="A0A0F0GLZ7"/>
<dbReference type="PANTHER" id="PTHR42734:SF17">
    <property type="entry name" value="METAL TRANSPORT SYSTEM ATP-BINDING PROTEIN TM_0124-RELATED"/>
    <property type="match status" value="1"/>
</dbReference>
<protein>
    <submittedName>
        <fullName evidence="6">ABC transporter ATP-binding protein</fullName>
    </submittedName>
</protein>
<reference evidence="6 7" key="1">
    <citation type="submission" date="2015-02" db="EMBL/GenBank/DDBJ databases">
        <authorList>
            <person name="Ju K.-S."/>
            <person name="Doroghazi J.R."/>
            <person name="Metcalf W."/>
        </authorList>
    </citation>
    <scope>NUCLEOTIDE SEQUENCE [LARGE SCALE GENOMIC DNA]</scope>
    <source>
        <strain evidence="6 7">NRRL B-16140</strain>
    </source>
</reference>
<dbReference type="RefSeq" id="WP_045316453.1">
    <property type="nucleotide sequence ID" value="NZ_JYJG01000350.1"/>
</dbReference>
<evidence type="ECO:0000313" key="7">
    <source>
        <dbReference type="Proteomes" id="UP000033393"/>
    </source>
</evidence>
<organism evidence="6 7">
    <name type="scientific">Lentzea aerocolonigenes</name>
    <name type="common">Lechevalieria aerocolonigenes</name>
    <name type="synonym">Saccharothrix aerocolonigenes</name>
    <dbReference type="NCBI Taxonomy" id="68170"/>
    <lineage>
        <taxon>Bacteria</taxon>
        <taxon>Bacillati</taxon>
        <taxon>Actinomycetota</taxon>
        <taxon>Actinomycetes</taxon>
        <taxon>Pseudonocardiales</taxon>
        <taxon>Pseudonocardiaceae</taxon>
        <taxon>Lentzea</taxon>
    </lineage>
</organism>
<accession>A0A0F0GLZ7</accession>
<dbReference type="InterPro" id="IPR017871">
    <property type="entry name" value="ABC_transporter-like_CS"/>
</dbReference>
<dbReference type="Proteomes" id="UP000033393">
    <property type="component" value="Unassembled WGS sequence"/>
</dbReference>
<dbReference type="InterPro" id="IPR003593">
    <property type="entry name" value="AAA+_ATPase"/>
</dbReference>
<dbReference type="eggNOG" id="COG1121">
    <property type="taxonomic scope" value="Bacteria"/>
</dbReference>
<sequence>MTAISLRGARLSYGDRVLWDGLDLDVEPGEFLAVLGPNGSGKTSLMRVLLGLQQLSSGSVEVAGGNHAIGYIPQQRALEQSMTLRGRDLVGLGLDGYRWGLGVRNRRERRVRVDEAIAAVGASRYADAPLGLLSGGEQQRLRVAQALVGDPRVMLCDEPLLSLDLANQRVVSELIDKRRREADTAVLFVTHELNPVLPLVDRVLYLVGGRFRVGKPDEVMNSATLSELYRTPVEVVRVRDQILVVGAGACEEQTHHLTAEAAS</sequence>
<keyword evidence="7" id="KW-1185">Reference proteome</keyword>